<evidence type="ECO:0000313" key="11">
    <source>
        <dbReference type="EMBL" id="BDI28299.1"/>
    </source>
</evidence>
<dbReference type="Pfam" id="PF00460">
    <property type="entry name" value="Flg_bb_rod"/>
    <property type="match status" value="1"/>
</dbReference>
<dbReference type="Pfam" id="PF22638">
    <property type="entry name" value="FlgK_D1"/>
    <property type="match status" value="1"/>
</dbReference>
<feature type="domain" description="Flagellar basal-body/hook protein C-terminal" evidence="9">
    <location>
        <begin position="416"/>
        <end position="453"/>
    </location>
</feature>
<dbReference type="GO" id="GO:0044780">
    <property type="term" value="P:bacterial-type flagellum assembly"/>
    <property type="evidence" value="ECO:0007669"/>
    <property type="project" value="InterPro"/>
</dbReference>
<keyword evidence="6 7" id="KW-0975">Bacterial flagellum</keyword>
<dbReference type="InterPro" id="IPR002371">
    <property type="entry name" value="FlgK"/>
</dbReference>
<dbReference type="GO" id="GO:0005198">
    <property type="term" value="F:structural molecule activity"/>
    <property type="evidence" value="ECO:0007669"/>
    <property type="project" value="UniProtKB-UniRule"/>
</dbReference>
<evidence type="ECO:0000256" key="6">
    <source>
        <dbReference type="ARBA" id="ARBA00023143"/>
    </source>
</evidence>
<dbReference type="InterPro" id="IPR001444">
    <property type="entry name" value="Flag_bb_rod_N"/>
</dbReference>
<dbReference type="OrthoDB" id="9802553at2"/>
<keyword evidence="11" id="KW-0969">Cilium</keyword>
<evidence type="ECO:0000256" key="5">
    <source>
        <dbReference type="ARBA" id="ARBA00022525"/>
    </source>
</evidence>
<dbReference type="NCBIfam" id="TIGR02492">
    <property type="entry name" value="flgK_ends"/>
    <property type="match status" value="1"/>
</dbReference>
<accession>A0A402CS92</accession>
<comment type="similarity">
    <text evidence="3 7">Belongs to the flagella basal body rod proteins family.</text>
</comment>
<dbReference type="PANTHER" id="PTHR30033">
    <property type="entry name" value="FLAGELLAR HOOK-ASSOCIATED PROTEIN 1"/>
    <property type="match status" value="1"/>
</dbReference>
<evidence type="ECO:0000313" key="12">
    <source>
        <dbReference type="Proteomes" id="UP000287394"/>
    </source>
</evidence>
<reference evidence="11 12" key="1">
    <citation type="journal article" date="2019" name="Int. J. Syst. Evol. Microbiol.">
        <title>Capsulimonas corticalis gen. nov., sp. nov., an aerobic capsulated bacterium, of a novel bacterial order, Capsulimonadales ord. nov., of the class Armatimonadia of the phylum Armatimonadetes.</title>
        <authorList>
            <person name="Li J."/>
            <person name="Kudo C."/>
            <person name="Tonouchi A."/>
        </authorList>
    </citation>
    <scope>NUCLEOTIDE SEQUENCE [LARGE SCALE GENOMIC DNA]</scope>
    <source>
        <strain evidence="11 12">AX-7</strain>
    </source>
</reference>
<dbReference type="PRINTS" id="PR01005">
    <property type="entry name" value="FLGHOOKAP1"/>
</dbReference>
<evidence type="ECO:0000259" key="8">
    <source>
        <dbReference type="Pfam" id="PF00460"/>
    </source>
</evidence>
<gene>
    <name evidence="7 11" type="primary">flgK</name>
    <name evidence="11" type="ORF">CCAX7_003500</name>
</gene>
<organism evidence="11 12">
    <name type="scientific">Capsulimonas corticalis</name>
    <dbReference type="NCBI Taxonomy" id="2219043"/>
    <lineage>
        <taxon>Bacteria</taxon>
        <taxon>Bacillati</taxon>
        <taxon>Armatimonadota</taxon>
        <taxon>Armatimonadia</taxon>
        <taxon>Capsulimonadales</taxon>
        <taxon>Capsulimonadaceae</taxon>
        <taxon>Capsulimonas</taxon>
    </lineage>
</organism>
<dbReference type="KEGG" id="ccot:CCAX7_003500"/>
<dbReference type="InterPro" id="IPR053927">
    <property type="entry name" value="FlgK_helical"/>
</dbReference>
<keyword evidence="12" id="KW-1185">Reference proteome</keyword>
<evidence type="ECO:0000256" key="3">
    <source>
        <dbReference type="ARBA" id="ARBA00009677"/>
    </source>
</evidence>
<dbReference type="EMBL" id="AP025739">
    <property type="protein sequence ID" value="BDI28299.1"/>
    <property type="molecule type" value="Genomic_DNA"/>
</dbReference>
<keyword evidence="5 7" id="KW-0964">Secreted</keyword>
<name>A0A402CS92_9BACT</name>
<evidence type="ECO:0000256" key="4">
    <source>
        <dbReference type="ARBA" id="ARBA00016244"/>
    </source>
</evidence>
<protein>
    <recommendedName>
        <fullName evidence="4 7">Flagellar hook-associated protein 1</fullName>
        <shortName evidence="7">HAP1</shortName>
    </recommendedName>
</protein>
<keyword evidence="11" id="KW-0282">Flagellum</keyword>
<dbReference type="AlphaFoldDB" id="A0A402CS92"/>
<sequence length="460" mass="47684">MPGTFFGLEIGARGLAAAQIGQDVTGHNIANAGTTGYSVQTANLQTTDPYSPPPVSGGGHVGMIGTGVIAQSITRASDEFLNVQVRDNTSQQTMQQSQYDTLHQVEGAFGEPSDTGIDNSVNSFFQSFTNLESNPEDSGVRATILQKASAMTQVIQQTQASLTVINDQIANKQTADLTGLNSYGTQIAALNVTIRQATSQHLDANDLLDQRDVLIDKVSKLANINVVNRTDGTVNVTIGSTSLVNGVDAYTVSMTGTNGLTARGDLTGGELAGLNNSQNLVTGYQANLDTLASTMITAVNTVHQSGAGLDGTTNMPFFTGTDASTIAVNTTLIANPQKLAAAALPTPPATTPPPGDSQNATLLAGIQNQALIAGKTVSGFYEERIADLGARTDAAKTAAASSASSLSQLSQQKASVTGVSTDSEMINMLKFQRGYEAAAKVVKTMDDMVGTLITDLTAAR</sequence>
<dbReference type="RefSeq" id="WP_119320242.1">
    <property type="nucleotide sequence ID" value="NZ_AP025739.1"/>
</dbReference>
<feature type="domain" description="Flagellar hook-associated protein FlgK helical" evidence="10">
    <location>
        <begin position="102"/>
        <end position="318"/>
    </location>
</feature>
<dbReference type="InterPro" id="IPR010930">
    <property type="entry name" value="Flg_bb/hook_C_dom"/>
</dbReference>
<dbReference type="SUPFAM" id="SSF64518">
    <property type="entry name" value="Phase 1 flagellin"/>
    <property type="match status" value="1"/>
</dbReference>
<dbReference type="Proteomes" id="UP000287394">
    <property type="component" value="Chromosome"/>
</dbReference>
<dbReference type="Pfam" id="PF06429">
    <property type="entry name" value="Flg_bbr_C"/>
    <property type="match status" value="1"/>
</dbReference>
<keyword evidence="11" id="KW-0966">Cell projection</keyword>
<dbReference type="GO" id="GO:0005576">
    <property type="term" value="C:extracellular region"/>
    <property type="evidence" value="ECO:0007669"/>
    <property type="project" value="UniProtKB-SubCell"/>
</dbReference>
<evidence type="ECO:0000259" key="9">
    <source>
        <dbReference type="Pfam" id="PF06429"/>
    </source>
</evidence>
<evidence type="ECO:0000256" key="7">
    <source>
        <dbReference type="RuleBase" id="RU362065"/>
    </source>
</evidence>
<proteinExistence type="inferred from homology"/>
<feature type="domain" description="Flagellar basal body rod protein N-terminal" evidence="8">
    <location>
        <begin position="8"/>
        <end position="37"/>
    </location>
</feature>
<evidence type="ECO:0000256" key="1">
    <source>
        <dbReference type="ARBA" id="ARBA00004365"/>
    </source>
</evidence>
<comment type="subcellular location">
    <subcellularLocation>
        <location evidence="1 7">Bacterial flagellum</location>
    </subcellularLocation>
    <subcellularLocation>
        <location evidence="2 7">Secreted</location>
    </subcellularLocation>
</comment>
<dbReference type="FunCoup" id="A0A402CS92">
    <property type="interactions" value="95"/>
</dbReference>
<evidence type="ECO:0000259" key="10">
    <source>
        <dbReference type="Pfam" id="PF22638"/>
    </source>
</evidence>
<dbReference type="PANTHER" id="PTHR30033:SF1">
    <property type="entry name" value="FLAGELLAR HOOK-ASSOCIATED PROTEIN 1"/>
    <property type="match status" value="1"/>
</dbReference>
<evidence type="ECO:0000256" key="2">
    <source>
        <dbReference type="ARBA" id="ARBA00004613"/>
    </source>
</evidence>
<dbReference type="GO" id="GO:0009424">
    <property type="term" value="C:bacterial-type flagellum hook"/>
    <property type="evidence" value="ECO:0007669"/>
    <property type="project" value="UniProtKB-UniRule"/>
</dbReference>